<dbReference type="PANTHER" id="PTHR43303">
    <property type="entry name" value="NADPH DEHYDROGENASE C23G7.10C-RELATED"/>
    <property type="match status" value="1"/>
</dbReference>
<dbReference type="EMBL" id="AP012547">
    <property type="protein sequence ID" value="BAO29323.1"/>
    <property type="molecule type" value="Genomic_DNA"/>
</dbReference>
<dbReference type="OrthoDB" id="8985337at2"/>
<dbReference type="InterPro" id="IPR002938">
    <property type="entry name" value="FAD-bd"/>
</dbReference>
<dbReference type="Gene3D" id="3.30.9.20">
    <property type="match status" value="1"/>
</dbReference>
<feature type="domain" description="FAD-binding" evidence="2">
    <location>
        <begin position="5"/>
        <end position="321"/>
    </location>
</feature>
<evidence type="ECO:0000313" key="3">
    <source>
        <dbReference type="EMBL" id="BAO29323.1"/>
    </source>
</evidence>
<dbReference type="Gene3D" id="3.50.50.60">
    <property type="entry name" value="FAD/NAD(P)-binding domain"/>
    <property type="match status" value="1"/>
</dbReference>
<dbReference type="CDD" id="cd02932">
    <property type="entry name" value="OYE_YqiM_FMN"/>
    <property type="match status" value="1"/>
</dbReference>
<dbReference type="GO" id="GO:0071949">
    <property type="term" value="F:FAD binding"/>
    <property type="evidence" value="ECO:0007669"/>
    <property type="project" value="InterPro"/>
</dbReference>
<dbReference type="GO" id="GO:0050661">
    <property type="term" value="F:NADP binding"/>
    <property type="evidence" value="ECO:0007669"/>
    <property type="project" value="InterPro"/>
</dbReference>
<evidence type="ECO:0000313" key="4">
    <source>
        <dbReference type="Proteomes" id="UP000031637"/>
    </source>
</evidence>
<dbReference type="PRINTS" id="PR00420">
    <property type="entry name" value="RNGMNOXGNASE"/>
</dbReference>
<evidence type="ECO:0000259" key="1">
    <source>
        <dbReference type="Pfam" id="PF00724"/>
    </source>
</evidence>
<dbReference type="SUPFAM" id="SSF51395">
    <property type="entry name" value="FMN-linked oxidoreductases"/>
    <property type="match status" value="1"/>
</dbReference>
<gene>
    <name evidence="3" type="ORF">SUTH_01524</name>
</gene>
<reference evidence="3 4" key="1">
    <citation type="journal article" date="2014" name="Syst. Appl. Microbiol.">
        <title>Complete genomes of freshwater sulfur oxidizers Sulfuricella denitrificans skB26 and Sulfuritalea hydrogenivorans sk43H: genetic insights into the sulfur oxidation pathway of betaproteobacteria.</title>
        <authorList>
            <person name="Watanabe T."/>
            <person name="Kojima H."/>
            <person name="Fukui M."/>
        </authorList>
    </citation>
    <scope>NUCLEOTIDE SEQUENCE [LARGE SCALE GENOMIC DNA]</scope>
    <source>
        <strain evidence="3">DSM22779</strain>
    </source>
</reference>
<dbReference type="GO" id="GO:0003959">
    <property type="term" value="F:NADPH dehydrogenase activity"/>
    <property type="evidence" value="ECO:0007669"/>
    <property type="project" value="InterPro"/>
</dbReference>
<dbReference type="InterPro" id="IPR044152">
    <property type="entry name" value="YqjM-like"/>
</dbReference>
<dbReference type="NCBIfam" id="NF006101">
    <property type="entry name" value="PRK08255.1"/>
    <property type="match status" value="1"/>
</dbReference>
<dbReference type="STRING" id="1223802.SUTH_01524"/>
<dbReference type="GO" id="GO:0010181">
    <property type="term" value="F:FMN binding"/>
    <property type="evidence" value="ECO:0007669"/>
    <property type="project" value="InterPro"/>
</dbReference>
<dbReference type="InterPro" id="IPR013785">
    <property type="entry name" value="Aldolase_TIM"/>
</dbReference>
<evidence type="ECO:0000259" key="2">
    <source>
        <dbReference type="Pfam" id="PF01494"/>
    </source>
</evidence>
<dbReference type="Pfam" id="PF01494">
    <property type="entry name" value="FAD_binding_3"/>
    <property type="match status" value="1"/>
</dbReference>
<keyword evidence="4" id="KW-1185">Reference proteome</keyword>
<dbReference type="KEGG" id="shd:SUTH_01524"/>
<dbReference type="Pfam" id="PF00724">
    <property type="entry name" value="Oxidored_FMN"/>
    <property type="match status" value="1"/>
</dbReference>
<dbReference type="Proteomes" id="UP000031637">
    <property type="component" value="Chromosome"/>
</dbReference>
<dbReference type="RefSeq" id="WP_041098320.1">
    <property type="nucleotide sequence ID" value="NZ_AP012547.1"/>
</dbReference>
<dbReference type="PANTHER" id="PTHR43303:SF3">
    <property type="entry name" value="BLR3436 PROTEIN"/>
    <property type="match status" value="1"/>
</dbReference>
<sequence length="767" mass="85341">MRIVCLGGGPAGLFFSILMKQADPASDITVLERNRADDTFGWGIVFSDKTMDGFRQADAQVVEQIERNFRHWDDIDVFFKGRRITSGGHGFCGIARRKLLEIFQNRATELGVHLEFETEFKDPDDYARDYDLVVGADGVFSATRNKYSDYFNPRIDQRKCRFIWLGTRKKLDAFTFAFKQTQWGWFNLHAYRFDEEWSTFIVETPEDTWLKAGIDKMEPDQSIAFCEELFADLLDGQPLVSNARHLRGSAVWLKFNRVLCERWFKGNIVLIGDAAHTAHFAIGSGTKLAMEDAIALAQVLTSSEGDVPARLARYQTEREVEALKLQSAARNRMVWFENIERYVHLEPEQFAFSLLTGSQRVGHANLKLRDPAYAAGVDRWFAGSCGLAPAVAADPVPPMFTPFKLRDLSLNNRVVVAPMCMYSARDGMPVDFHLAHYGSRGMGGAALIITEMTCVSADARITPGCTGIWNDEQRDAWKRIVDFVHANGGAGIALQIGHAGRKGATRLASDAIDMPLQSGAWPLLAPSALPYIEGVSQTPREMDRADMECIKADFIEATRRAASADFDMIEFHAAHGYLMSSFISPLTNRRSDEYGGSLENRCRYPLEVFRAMREVWPAGKPMSVRISAHDWVSGGTTPDDAVAVARLFKAAGADIIHVSSGQVSKDEAPVYGRMFQVPFSDQIRNELDVPTIAVGNIFEADHVNTIIAAGRADLCALARPHLADPVWTLHAAAALGFKNIAWPPQYQGGRLQLERNLERAAQLALDA</sequence>
<proteinExistence type="predicted"/>
<accession>W0SHJ6</accession>
<dbReference type="HOGENOM" id="CLU_012153_10_0_4"/>
<protein>
    <submittedName>
        <fullName evidence="3">Salicylyl-CoA 5-hydroxylase</fullName>
    </submittedName>
</protein>
<dbReference type="SUPFAM" id="SSF51905">
    <property type="entry name" value="FAD/NAD(P)-binding domain"/>
    <property type="match status" value="1"/>
</dbReference>
<dbReference type="InterPro" id="IPR036188">
    <property type="entry name" value="FAD/NAD-bd_sf"/>
</dbReference>
<name>W0SHJ6_9PROT</name>
<feature type="domain" description="NADH:flavin oxidoreductase/NADH oxidase N-terminal" evidence="1">
    <location>
        <begin position="399"/>
        <end position="732"/>
    </location>
</feature>
<dbReference type="Gene3D" id="3.20.20.70">
    <property type="entry name" value="Aldolase class I"/>
    <property type="match status" value="1"/>
</dbReference>
<organism evidence="3 4">
    <name type="scientific">Sulfuritalea hydrogenivorans sk43H</name>
    <dbReference type="NCBI Taxonomy" id="1223802"/>
    <lineage>
        <taxon>Bacteria</taxon>
        <taxon>Pseudomonadati</taxon>
        <taxon>Pseudomonadota</taxon>
        <taxon>Betaproteobacteria</taxon>
        <taxon>Nitrosomonadales</taxon>
        <taxon>Sterolibacteriaceae</taxon>
        <taxon>Sulfuritalea</taxon>
    </lineage>
</organism>
<dbReference type="InterPro" id="IPR001155">
    <property type="entry name" value="OxRdtase_FMN_N"/>
</dbReference>
<dbReference type="AlphaFoldDB" id="W0SHJ6"/>